<protein>
    <recommendedName>
        <fullName evidence="3">PD(D/E)XK endonuclease domain-containing protein</fullName>
    </recommendedName>
</protein>
<dbReference type="RefSeq" id="WP_379679488.1">
    <property type="nucleotide sequence ID" value="NZ_JBHLWP010000011.1"/>
</dbReference>
<dbReference type="Proteomes" id="UP001589773">
    <property type="component" value="Unassembled WGS sequence"/>
</dbReference>
<keyword evidence="2" id="KW-1185">Reference proteome</keyword>
<name>A0ABV6FGN0_9BURK</name>
<evidence type="ECO:0000313" key="2">
    <source>
        <dbReference type="Proteomes" id="UP001589773"/>
    </source>
</evidence>
<dbReference type="EMBL" id="JBHLWP010000011">
    <property type="protein sequence ID" value="MFC0252687.1"/>
    <property type="molecule type" value="Genomic_DNA"/>
</dbReference>
<sequence length="134" mass="15618">MYQKIQYEKLNSRQQENYNFQKVAAHLADYGFNCLRLTDDWNGADFIACHVDGSTFLKVQLKGRLTINQKYSGRSIYVTFYEKGTWYIYPHDEVRDELIASGFMVGSVSWEKKGGYGWPYLTPALKSLMKKYAI</sequence>
<gene>
    <name evidence="1" type="ORF">ACFFJK_12375</name>
</gene>
<evidence type="ECO:0008006" key="3">
    <source>
        <dbReference type="Google" id="ProtNLM"/>
    </source>
</evidence>
<comment type="caution">
    <text evidence="1">The sequence shown here is derived from an EMBL/GenBank/DDBJ whole genome shotgun (WGS) entry which is preliminary data.</text>
</comment>
<reference evidence="1 2" key="1">
    <citation type="submission" date="2024-09" db="EMBL/GenBank/DDBJ databases">
        <authorList>
            <person name="Sun Q."/>
            <person name="Mori K."/>
        </authorList>
    </citation>
    <scope>NUCLEOTIDE SEQUENCE [LARGE SCALE GENOMIC DNA]</scope>
    <source>
        <strain evidence="1 2">CCM 7792</strain>
    </source>
</reference>
<organism evidence="1 2">
    <name type="scientific">Massilia consociata</name>
    <dbReference type="NCBI Taxonomy" id="760117"/>
    <lineage>
        <taxon>Bacteria</taxon>
        <taxon>Pseudomonadati</taxon>
        <taxon>Pseudomonadota</taxon>
        <taxon>Betaproteobacteria</taxon>
        <taxon>Burkholderiales</taxon>
        <taxon>Oxalobacteraceae</taxon>
        <taxon>Telluria group</taxon>
        <taxon>Massilia</taxon>
    </lineage>
</organism>
<proteinExistence type="predicted"/>
<evidence type="ECO:0000313" key="1">
    <source>
        <dbReference type="EMBL" id="MFC0252687.1"/>
    </source>
</evidence>
<accession>A0ABV6FGN0</accession>